<feature type="compositionally biased region" description="Low complexity" evidence="2">
    <location>
        <begin position="349"/>
        <end position="360"/>
    </location>
</feature>
<dbReference type="EMBL" id="WTYJ01000002">
    <property type="protein sequence ID" value="MXO99233.1"/>
    <property type="molecule type" value="Genomic_DNA"/>
</dbReference>
<sequence length="360" mass="37798">MKKHLIIALLVSGSLSTACVAQPAPTAGAPARPAAAAPRGSPLPPPTPAEHITGNVYKIFGGGGNTLVIVQDAGVVLVDTKMPDNGQAILDEVRKITDKPITTIINTHSHPDHIGSTDFIRAQFPNVRVISSEATKTEITANPQHNPAVVPNETYTGRMTIGEGADRIELYSFGRSHTAGDTFVVVPSARLLFMGDVMAWNMAPFLPAGGAMEIADVVEQLVATVKDVDIVVEGHGHVNDWAGLQRMAKFNRALVTNARAAYDRGDAPGTAVAELQRNPDFAVLLDTKIKPGLEYGNTPLARAHMNVNVAFQEFAGEPVGFGVANGQPLAQTDKHKGSNPADTAPPAAPQSGAAAQPHAH</sequence>
<dbReference type="InterPro" id="IPR036866">
    <property type="entry name" value="RibonucZ/Hydroxyglut_hydro"/>
</dbReference>
<dbReference type="PROSITE" id="PS51257">
    <property type="entry name" value="PROKAR_LIPOPROTEIN"/>
    <property type="match status" value="1"/>
</dbReference>
<accession>A0A6I4TXZ7</accession>
<dbReference type="InterPro" id="IPR050855">
    <property type="entry name" value="NDM-1-like"/>
</dbReference>
<feature type="region of interest" description="Disordered" evidence="2">
    <location>
        <begin position="23"/>
        <end position="49"/>
    </location>
</feature>
<evidence type="ECO:0000313" key="5">
    <source>
        <dbReference type="EMBL" id="MXO99233.1"/>
    </source>
</evidence>
<evidence type="ECO:0000256" key="2">
    <source>
        <dbReference type="SAM" id="MobiDB-lite"/>
    </source>
</evidence>
<dbReference type="SMART" id="SM00849">
    <property type="entry name" value="Lactamase_B"/>
    <property type="match status" value="1"/>
</dbReference>
<evidence type="ECO:0000313" key="6">
    <source>
        <dbReference type="Proteomes" id="UP000469430"/>
    </source>
</evidence>
<protein>
    <submittedName>
        <fullName evidence="5">MBL fold metallo-hydrolase</fullName>
    </submittedName>
</protein>
<dbReference type="PANTHER" id="PTHR42951:SF4">
    <property type="entry name" value="ACYL-COENZYME A THIOESTERASE MBLAC2"/>
    <property type="match status" value="1"/>
</dbReference>
<dbReference type="Proteomes" id="UP000469430">
    <property type="component" value="Unassembled WGS sequence"/>
</dbReference>
<feature type="domain" description="Metallo-beta-lactamase" evidence="4">
    <location>
        <begin position="63"/>
        <end position="235"/>
    </location>
</feature>
<dbReference type="PANTHER" id="PTHR42951">
    <property type="entry name" value="METALLO-BETA-LACTAMASE DOMAIN-CONTAINING"/>
    <property type="match status" value="1"/>
</dbReference>
<evidence type="ECO:0000256" key="3">
    <source>
        <dbReference type="SAM" id="SignalP"/>
    </source>
</evidence>
<dbReference type="Pfam" id="PF00753">
    <property type="entry name" value="Lactamase_B"/>
    <property type="match status" value="1"/>
</dbReference>
<dbReference type="AlphaFoldDB" id="A0A6I4TXZ7"/>
<dbReference type="RefSeq" id="WP_161390977.1">
    <property type="nucleotide sequence ID" value="NZ_JBHSCP010000001.1"/>
</dbReference>
<dbReference type="CDD" id="cd16282">
    <property type="entry name" value="metallo-hydrolase-like_MBL-fold"/>
    <property type="match status" value="1"/>
</dbReference>
<keyword evidence="5" id="KW-0378">Hydrolase</keyword>
<proteinExistence type="inferred from homology"/>
<reference evidence="5 6" key="1">
    <citation type="submission" date="2019-12" db="EMBL/GenBank/DDBJ databases">
        <title>Genomic-based taxomic classification of the family Erythrobacteraceae.</title>
        <authorList>
            <person name="Xu L."/>
        </authorList>
    </citation>
    <scope>NUCLEOTIDE SEQUENCE [LARGE SCALE GENOMIC DNA]</scope>
    <source>
        <strain evidence="5 6">S36</strain>
    </source>
</reference>
<dbReference type="GO" id="GO:0016787">
    <property type="term" value="F:hydrolase activity"/>
    <property type="evidence" value="ECO:0007669"/>
    <property type="project" value="UniProtKB-KW"/>
</dbReference>
<dbReference type="InterPro" id="IPR001279">
    <property type="entry name" value="Metallo-B-lactamas"/>
</dbReference>
<evidence type="ECO:0000259" key="4">
    <source>
        <dbReference type="SMART" id="SM00849"/>
    </source>
</evidence>
<dbReference type="OrthoDB" id="420651at2"/>
<name>A0A6I4TXZ7_9SPHN</name>
<comment type="caution">
    <text evidence="5">The sequence shown here is derived from an EMBL/GenBank/DDBJ whole genome shotgun (WGS) entry which is preliminary data.</text>
</comment>
<gene>
    <name evidence="5" type="ORF">GRI97_09555</name>
</gene>
<keyword evidence="6" id="KW-1185">Reference proteome</keyword>
<feature type="signal peptide" evidence="3">
    <location>
        <begin position="1"/>
        <end position="23"/>
    </location>
</feature>
<keyword evidence="3" id="KW-0732">Signal</keyword>
<dbReference type="Gene3D" id="3.60.15.10">
    <property type="entry name" value="Ribonuclease Z/Hydroxyacylglutathione hydrolase-like"/>
    <property type="match status" value="1"/>
</dbReference>
<comment type="similarity">
    <text evidence="1">Belongs to the metallo-beta-lactamase superfamily. Class-B beta-lactamase family.</text>
</comment>
<organism evidence="5 6">
    <name type="scientific">Croceibacterium xixiisoli</name>
    <dbReference type="NCBI Taxonomy" id="1476466"/>
    <lineage>
        <taxon>Bacteria</taxon>
        <taxon>Pseudomonadati</taxon>
        <taxon>Pseudomonadota</taxon>
        <taxon>Alphaproteobacteria</taxon>
        <taxon>Sphingomonadales</taxon>
        <taxon>Erythrobacteraceae</taxon>
        <taxon>Croceibacterium</taxon>
    </lineage>
</organism>
<feature type="compositionally biased region" description="Low complexity" evidence="2">
    <location>
        <begin position="23"/>
        <end position="40"/>
    </location>
</feature>
<feature type="chain" id="PRO_5026156506" evidence="3">
    <location>
        <begin position="24"/>
        <end position="360"/>
    </location>
</feature>
<evidence type="ECO:0000256" key="1">
    <source>
        <dbReference type="ARBA" id="ARBA00005250"/>
    </source>
</evidence>
<feature type="region of interest" description="Disordered" evidence="2">
    <location>
        <begin position="325"/>
        <end position="360"/>
    </location>
</feature>
<dbReference type="GO" id="GO:0017001">
    <property type="term" value="P:antibiotic catabolic process"/>
    <property type="evidence" value="ECO:0007669"/>
    <property type="project" value="UniProtKB-ARBA"/>
</dbReference>
<dbReference type="SUPFAM" id="SSF56281">
    <property type="entry name" value="Metallo-hydrolase/oxidoreductase"/>
    <property type="match status" value="1"/>
</dbReference>